<dbReference type="EMBL" id="LAZR01015686">
    <property type="protein sequence ID" value="KKM07840.1"/>
    <property type="molecule type" value="Genomic_DNA"/>
</dbReference>
<dbReference type="AlphaFoldDB" id="A0A0F9H9Y7"/>
<sequence length="153" mass="17297">MGRIGPDYWHWTTVDTPGVPTGGKYGDVDAFVKLIEPHGFKLAWSQIWDCFCLYEEVGTGKILDHWHFIGRPTVPIALDKDWLDVFLELRETAPRGTSLIAEMAKVAAEQKYLDQCEEEAMYAELEKPVMRALDVQEQGPRPFFIMPGVPGGN</sequence>
<name>A0A0F9H9Y7_9ZZZZ</name>
<reference evidence="1" key="1">
    <citation type="journal article" date="2015" name="Nature">
        <title>Complex archaea that bridge the gap between prokaryotes and eukaryotes.</title>
        <authorList>
            <person name="Spang A."/>
            <person name="Saw J.H."/>
            <person name="Jorgensen S.L."/>
            <person name="Zaremba-Niedzwiedzka K."/>
            <person name="Martijn J."/>
            <person name="Lind A.E."/>
            <person name="van Eijk R."/>
            <person name="Schleper C."/>
            <person name="Guy L."/>
            <person name="Ettema T.J."/>
        </authorList>
    </citation>
    <scope>NUCLEOTIDE SEQUENCE</scope>
</reference>
<organism evidence="1">
    <name type="scientific">marine sediment metagenome</name>
    <dbReference type="NCBI Taxonomy" id="412755"/>
    <lineage>
        <taxon>unclassified sequences</taxon>
        <taxon>metagenomes</taxon>
        <taxon>ecological metagenomes</taxon>
    </lineage>
</organism>
<gene>
    <name evidence="1" type="ORF">LCGC14_1729880</name>
</gene>
<evidence type="ECO:0000313" key="1">
    <source>
        <dbReference type="EMBL" id="KKM07840.1"/>
    </source>
</evidence>
<accession>A0A0F9H9Y7</accession>
<proteinExistence type="predicted"/>
<protein>
    <submittedName>
        <fullName evidence="1">Uncharacterized protein</fullName>
    </submittedName>
</protein>
<comment type="caution">
    <text evidence="1">The sequence shown here is derived from an EMBL/GenBank/DDBJ whole genome shotgun (WGS) entry which is preliminary data.</text>
</comment>